<protein>
    <recommendedName>
        <fullName evidence="6">Alpha N-terminal protein methyltransferase 1</fullName>
        <ecNumber evidence="5">2.1.1.244</ecNumber>
    </recommendedName>
    <alternativeName>
        <fullName evidence="7">X-Pro-Lys N-terminal protein methyltransferase 1</fullName>
    </alternativeName>
</protein>
<sequence>MEVVLGLSENSSEGDSKFYQDAEEYWAAIEPTVDGMLGGFGCLSSTDIKGSDLFLKKILNNQKNQMPNKRALDCGAGIGRVTKNLLIKHFDKVDLVEQNSKFIEAAKKFLNCENHVGDFFVCGLQSFTPKHNFYDVIWCQWVLGHLTDNHLVDFLIRCKNGLKKNGFIIIKENVSSGDLIVDEQDSSITRSNNVYLKLFKDAGLNIIKQSKQANFPKQLMCVKLFALQSISSNDMTNR</sequence>
<name>A0AAN8S816_POLSC</name>
<evidence type="ECO:0000256" key="9">
    <source>
        <dbReference type="ARBA" id="ARBA00047885"/>
    </source>
</evidence>
<evidence type="ECO:0000256" key="2">
    <source>
        <dbReference type="ARBA" id="ARBA00022603"/>
    </source>
</evidence>
<evidence type="ECO:0000256" key="5">
    <source>
        <dbReference type="ARBA" id="ARBA00039112"/>
    </source>
</evidence>
<dbReference type="SUPFAM" id="SSF53335">
    <property type="entry name" value="S-adenosyl-L-methionine-dependent methyltransferases"/>
    <property type="match status" value="1"/>
</dbReference>
<feature type="binding site" evidence="11">
    <location>
        <position position="80"/>
    </location>
    <ligand>
        <name>S-adenosyl-L-methionine</name>
        <dbReference type="ChEBI" id="CHEBI:59789"/>
    </ligand>
</feature>
<dbReference type="PIRSF" id="PIRSF016958">
    <property type="entry name" value="DUF858_MeTrfase_lik"/>
    <property type="match status" value="1"/>
</dbReference>
<evidence type="ECO:0000256" key="6">
    <source>
        <dbReference type="ARBA" id="ARBA00039449"/>
    </source>
</evidence>
<dbReference type="CDD" id="cd02440">
    <property type="entry name" value="AdoMet_MTases"/>
    <property type="match status" value="1"/>
</dbReference>
<evidence type="ECO:0000256" key="10">
    <source>
        <dbReference type="ARBA" id="ARBA00048167"/>
    </source>
</evidence>
<evidence type="ECO:0000256" key="3">
    <source>
        <dbReference type="ARBA" id="ARBA00022679"/>
    </source>
</evidence>
<comment type="similarity">
    <text evidence="1">Belongs to the methyltransferase superfamily. NTM1 family.</text>
</comment>
<comment type="catalytic activity">
    <reaction evidence="9">
        <text>N-terminal L-prolyl-L-prolyl-L-lysyl-[protein] + 2 S-adenosyl-L-methionine = N-terminal N,N-dimethyl-L-prolyl-L-prolyl-L-lysyl-[protein] + 2 S-adenosyl-L-homocysteine + 2 H(+)</text>
        <dbReference type="Rhea" id="RHEA:54736"/>
        <dbReference type="Rhea" id="RHEA-COMP:13787"/>
        <dbReference type="Rhea" id="RHEA-COMP:13974"/>
        <dbReference type="ChEBI" id="CHEBI:15378"/>
        <dbReference type="ChEBI" id="CHEBI:57856"/>
        <dbReference type="ChEBI" id="CHEBI:59789"/>
        <dbReference type="ChEBI" id="CHEBI:138059"/>
        <dbReference type="ChEBI" id="CHEBI:138318"/>
        <dbReference type="EC" id="2.1.1.244"/>
    </reaction>
</comment>
<evidence type="ECO:0000256" key="11">
    <source>
        <dbReference type="PIRSR" id="PIRSR016958-1"/>
    </source>
</evidence>
<proteinExistence type="inferred from homology"/>
<comment type="caution">
    <text evidence="12">The sequence shown here is derived from an EMBL/GenBank/DDBJ whole genome shotgun (WGS) entry which is preliminary data.</text>
</comment>
<dbReference type="AlphaFoldDB" id="A0AAN8S816"/>
<feature type="binding site" evidence="11">
    <location>
        <begin position="124"/>
        <end position="125"/>
    </location>
    <ligand>
        <name>S-adenosyl-L-methionine</name>
        <dbReference type="ChEBI" id="CHEBI:59789"/>
    </ligand>
</feature>
<evidence type="ECO:0000313" key="12">
    <source>
        <dbReference type="EMBL" id="KAK6622637.1"/>
    </source>
</evidence>
<evidence type="ECO:0000256" key="8">
    <source>
        <dbReference type="ARBA" id="ARBA00047306"/>
    </source>
</evidence>
<evidence type="ECO:0000256" key="1">
    <source>
        <dbReference type="ARBA" id="ARBA00009059"/>
    </source>
</evidence>
<comment type="catalytic activity">
    <reaction evidence="8">
        <text>N-terminal L-seryl-L-prolyl-L-lysyl-[protein] + 3 S-adenosyl-L-methionine = N-terminal N,N,N-trimethyl-L-seryl-L-prolyl-L-lysyl-[protein] + 3 S-adenosyl-L-homocysteine + 3 H(+)</text>
        <dbReference type="Rhea" id="RHEA:54724"/>
        <dbReference type="Rhea" id="RHEA-COMP:13789"/>
        <dbReference type="Rhea" id="RHEA-COMP:13973"/>
        <dbReference type="ChEBI" id="CHEBI:15378"/>
        <dbReference type="ChEBI" id="CHEBI:57856"/>
        <dbReference type="ChEBI" id="CHEBI:59789"/>
        <dbReference type="ChEBI" id="CHEBI:138061"/>
        <dbReference type="ChEBI" id="CHEBI:138317"/>
        <dbReference type="EC" id="2.1.1.244"/>
    </reaction>
</comment>
<keyword evidence="2" id="KW-0489">Methyltransferase</keyword>
<dbReference type="PANTHER" id="PTHR12753">
    <property type="entry name" value="AD-003 - RELATED"/>
    <property type="match status" value="1"/>
</dbReference>
<dbReference type="GO" id="GO:0032259">
    <property type="term" value="P:methylation"/>
    <property type="evidence" value="ECO:0007669"/>
    <property type="project" value="UniProtKB-KW"/>
</dbReference>
<dbReference type="Gene3D" id="3.40.50.150">
    <property type="entry name" value="Vaccinia Virus protein VP39"/>
    <property type="match status" value="1"/>
</dbReference>
<dbReference type="InterPro" id="IPR008576">
    <property type="entry name" value="MeTrfase_NTM1"/>
</dbReference>
<feature type="binding site" evidence="11">
    <location>
        <position position="140"/>
    </location>
    <ligand>
        <name>S-adenosyl-L-methionine</name>
        <dbReference type="ChEBI" id="CHEBI:59789"/>
    </ligand>
</feature>
<keyword evidence="3" id="KW-0808">Transferase</keyword>
<dbReference type="PANTHER" id="PTHR12753:SF0">
    <property type="entry name" value="ALPHA N-TERMINAL PROTEIN METHYLTRANSFERASE 1"/>
    <property type="match status" value="1"/>
</dbReference>
<dbReference type="GO" id="GO:0005737">
    <property type="term" value="C:cytoplasm"/>
    <property type="evidence" value="ECO:0007669"/>
    <property type="project" value="TreeGrafter"/>
</dbReference>
<dbReference type="EC" id="2.1.1.244" evidence="5"/>
<evidence type="ECO:0000256" key="7">
    <source>
        <dbReference type="ARBA" id="ARBA00043129"/>
    </source>
</evidence>
<gene>
    <name evidence="12" type="ORF">RUM43_008479</name>
</gene>
<feature type="binding site" evidence="11">
    <location>
        <position position="75"/>
    </location>
    <ligand>
        <name>S-adenosyl-L-methionine</name>
        <dbReference type="ChEBI" id="CHEBI:59789"/>
    </ligand>
</feature>
<reference evidence="12 13" key="1">
    <citation type="submission" date="2023-10" db="EMBL/GenBank/DDBJ databases">
        <title>Genomes of two closely related lineages of the louse Polyplax serrata with different host specificities.</title>
        <authorList>
            <person name="Martinu J."/>
            <person name="Tarabai H."/>
            <person name="Stefka J."/>
            <person name="Hypsa V."/>
        </authorList>
    </citation>
    <scope>NUCLEOTIDE SEQUENCE [LARGE SCALE GENOMIC DNA]</scope>
    <source>
        <strain evidence="12">HR10_N</strain>
    </source>
</reference>
<dbReference type="Proteomes" id="UP001372834">
    <property type="component" value="Unassembled WGS sequence"/>
</dbReference>
<dbReference type="Pfam" id="PF05891">
    <property type="entry name" value="Methyltransf_PK"/>
    <property type="match status" value="1"/>
</dbReference>
<comment type="catalytic activity">
    <reaction evidence="10">
        <text>N-terminal L-alanyl-L-prolyl-L-lysyl-[protein] + 3 S-adenosyl-L-methionine = N-terminal N,N,N-trimethyl-L-alanyl-L-prolyl-L-lysyl-[protein] + 3 S-adenosyl-L-homocysteine + 3 H(+)</text>
        <dbReference type="Rhea" id="RHEA:54712"/>
        <dbReference type="Rhea" id="RHEA-COMP:13785"/>
        <dbReference type="Rhea" id="RHEA-COMP:13971"/>
        <dbReference type="ChEBI" id="CHEBI:15378"/>
        <dbReference type="ChEBI" id="CHEBI:57856"/>
        <dbReference type="ChEBI" id="CHEBI:59789"/>
        <dbReference type="ChEBI" id="CHEBI:138057"/>
        <dbReference type="ChEBI" id="CHEBI:138315"/>
        <dbReference type="EC" id="2.1.1.244"/>
    </reaction>
</comment>
<organism evidence="12 13">
    <name type="scientific">Polyplax serrata</name>
    <name type="common">Common mouse louse</name>
    <dbReference type="NCBI Taxonomy" id="468196"/>
    <lineage>
        <taxon>Eukaryota</taxon>
        <taxon>Metazoa</taxon>
        <taxon>Ecdysozoa</taxon>
        <taxon>Arthropoda</taxon>
        <taxon>Hexapoda</taxon>
        <taxon>Insecta</taxon>
        <taxon>Pterygota</taxon>
        <taxon>Neoptera</taxon>
        <taxon>Paraneoptera</taxon>
        <taxon>Psocodea</taxon>
        <taxon>Troctomorpha</taxon>
        <taxon>Phthiraptera</taxon>
        <taxon>Anoplura</taxon>
        <taxon>Polyplacidae</taxon>
        <taxon>Polyplax</taxon>
    </lineage>
</organism>
<keyword evidence="4 11" id="KW-0949">S-adenosyl-L-methionine</keyword>
<dbReference type="FunFam" id="3.40.50.150:FF:000025">
    <property type="entry name" value="N-terminal Xaa-Pro-Lys N-methyltransferase 1"/>
    <property type="match status" value="1"/>
</dbReference>
<dbReference type="GO" id="GO:0071885">
    <property type="term" value="F:N-terminal protein N-methyltransferase activity"/>
    <property type="evidence" value="ECO:0007669"/>
    <property type="project" value="UniProtKB-EC"/>
</dbReference>
<evidence type="ECO:0000313" key="13">
    <source>
        <dbReference type="Proteomes" id="UP001372834"/>
    </source>
</evidence>
<accession>A0AAN8S816</accession>
<evidence type="ECO:0000256" key="4">
    <source>
        <dbReference type="ARBA" id="ARBA00022691"/>
    </source>
</evidence>
<dbReference type="InterPro" id="IPR029063">
    <property type="entry name" value="SAM-dependent_MTases_sf"/>
</dbReference>
<dbReference type="EMBL" id="JAWJWE010000038">
    <property type="protein sequence ID" value="KAK6622637.1"/>
    <property type="molecule type" value="Genomic_DNA"/>
</dbReference>